<gene>
    <name evidence="2" type="ORF">GSTUM_00005293001</name>
</gene>
<dbReference type="InParanoid" id="D5GAT4"/>
<evidence type="ECO:0000313" key="3">
    <source>
        <dbReference type="Proteomes" id="UP000006911"/>
    </source>
</evidence>
<feature type="region of interest" description="Disordered" evidence="1">
    <location>
        <begin position="1"/>
        <end position="42"/>
    </location>
</feature>
<protein>
    <submittedName>
        <fullName evidence="2">(Perigord truffle) hypothetical protein</fullName>
    </submittedName>
</protein>
<feature type="region of interest" description="Disordered" evidence="1">
    <location>
        <begin position="83"/>
        <end position="116"/>
    </location>
</feature>
<dbReference type="GeneID" id="9187794"/>
<dbReference type="AlphaFoldDB" id="D5GAT4"/>
<dbReference type="HOGENOM" id="CLU_1732821_0_0_1"/>
<feature type="compositionally biased region" description="Basic residues" evidence="1">
    <location>
        <begin position="11"/>
        <end position="27"/>
    </location>
</feature>
<sequence>MSLPLSSQSVKLRHDHPKSKLPKKQAPHTRPTPPPSIRSLSSFLRSSRVPDFSIGAGRKRYYTRNSLKRAYFYPGYLLHERTNERKKEHKQSLKITKRRKCPSPTTKGSAGGGSDGVSLRIGRVLGHMLGLAAVGLIASDNLASLKLWWGE</sequence>
<evidence type="ECO:0000256" key="1">
    <source>
        <dbReference type="SAM" id="MobiDB-lite"/>
    </source>
</evidence>
<evidence type="ECO:0000313" key="2">
    <source>
        <dbReference type="EMBL" id="CAZ81627.1"/>
    </source>
</evidence>
<dbReference type="EMBL" id="FN430086">
    <property type="protein sequence ID" value="CAZ81627.1"/>
    <property type="molecule type" value="Genomic_DNA"/>
</dbReference>
<accession>D5GAT4</accession>
<name>D5GAT4_TUBMM</name>
<keyword evidence="3" id="KW-1185">Reference proteome</keyword>
<reference evidence="2 3" key="1">
    <citation type="journal article" date="2010" name="Nature">
        <title>Perigord black truffle genome uncovers evolutionary origins and mechanisms of symbiosis.</title>
        <authorList>
            <person name="Martin F."/>
            <person name="Kohler A."/>
            <person name="Murat C."/>
            <person name="Balestrini R."/>
            <person name="Coutinho P.M."/>
            <person name="Jaillon O."/>
            <person name="Montanini B."/>
            <person name="Morin E."/>
            <person name="Noel B."/>
            <person name="Percudani R."/>
            <person name="Porcel B."/>
            <person name="Rubini A."/>
            <person name="Amicucci A."/>
            <person name="Amselem J."/>
            <person name="Anthouard V."/>
            <person name="Arcioni S."/>
            <person name="Artiguenave F."/>
            <person name="Aury J.M."/>
            <person name="Ballario P."/>
            <person name="Bolchi A."/>
            <person name="Brenna A."/>
            <person name="Brun A."/>
            <person name="Buee M."/>
            <person name="Cantarel B."/>
            <person name="Chevalier G."/>
            <person name="Couloux A."/>
            <person name="Da Silva C."/>
            <person name="Denoeud F."/>
            <person name="Duplessis S."/>
            <person name="Ghignone S."/>
            <person name="Hilselberger B."/>
            <person name="Iotti M."/>
            <person name="Marcais B."/>
            <person name="Mello A."/>
            <person name="Miranda M."/>
            <person name="Pacioni G."/>
            <person name="Quesneville H."/>
            <person name="Riccioni C."/>
            <person name="Ruotolo R."/>
            <person name="Splivallo R."/>
            <person name="Stocchi V."/>
            <person name="Tisserant E."/>
            <person name="Viscomi A.R."/>
            <person name="Zambonelli A."/>
            <person name="Zampieri E."/>
            <person name="Henrissat B."/>
            <person name="Lebrun M.H."/>
            <person name="Paolocci F."/>
            <person name="Bonfante P."/>
            <person name="Ottonello S."/>
            <person name="Wincker P."/>
        </authorList>
    </citation>
    <scope>NUCLEOTIDE SEQUENCE [LARGE SCALE GENOMIC DNA]</scope>
    <source>
        <strain evidence="2 3">Mel28</strain>
    </source>
</reference>
<dbReference type="RefSeq" id="XP_002837436.1">
    <property type="nucleotide sequence ID" value="XM_002837390.1"/>
</dbReference>
<dbReference type="KEGG" id="tml:GSTUM_00005293001"/>
<organism evidence="2 3">
    <name type="scientific">Tuber melanosporum (strain Mel28)</name>
    <name type="common">Perigord black truffle</name>
    <dbReference type="NCBI Taxonomy" id="656061"/>
    <lineage>
        <taxon>Eukaryota</taxon>
        <taxon>Fungi</taxon>
        <taxon>Dikarya</taxon>
        <taxon>Ascomycota</taxon>
        <taxon>Pezizomycotina</taxon>
        <taxon>Pezizomycetes</taxon>
        <taxon>Pezizales</taxon>
        <taxon>Tuberaceae</taxon>
        <taxon>Tuber</taxon>
    </lineage>
</organism>
<proteinExistence type="predicted"/>
<dbReference type="Proteomes" id="UP000006911">
    <property type="component" value="Unassembled WGS sequence"/>
</dbReference>
<feature type="compositionally biased region" description="Polar residues" evidence="1">
    <location>
        <begin position="1"/>
        <end position="10"/>
    </location>
</feature>